<evidence type="ECO:0000313" key="2">
    <source>
        <dbReference type="Proteomes" id="UP000217790"/>
    </source>
</evidence>
<organism evidence="1 2">
    <name type="scientific">Armillaria gallica</name>
    <name type="common">Bulbous honey fungus</name>
    <name type="synonym">Armillaria bulbosa</name>
    <dbReference type="NCBI Taxonomy" id="47427"/>
    <lineage>
        <taxon>Eukaryota</taxon>
        <taxon>Fungi</taxon>
        <taxon>Dikarya</taxon>
        <taxon>Basidiomycota</taxon>
        <taxon>Agaricomycotina</taxon>
        <taxon>Agaricomycetes</taxon>
        <taxon>Agaricomycetidae</taxon>
        <taxon>Agaricales</taxon>
        <taxon>Marasmiineae</taxon>
        <taxon>Physalacriaceae</taxon>
        <taxon>Armillaria</taxon>
    </lineage>
</organism>
<sequence>MAAIWNLWGLAPDGGRWSVEWSDSRAKYGLFPRYSPYSYNHGNTICMLRGLYGLEQPIPLFWDIGAAPLGNFVIHEKETNTYYYWNERDDNLYKLKGDFETLLDFLKADFWKKEDLGLKFVEYDDDLTDITDELVEEQKKLRKDSERLVAIKKRLNNSSGSGAYILTPR</sequence>
<proteinExistence type="predicted"/>
<dbReference type="EMBL" id="KZ293755">
    <property type="protein sequence ID" value="PBK79981.1"/>
    <property type="molecule type" value="Genomic_DNA"/>
</dbReference>
<protein>
    <submittedName>
        <fullName evidence="1">Uncharacterized protein</fullName>
    </submittedName>
</protein>
<dbReference type="InParanoid" id="A0A2H3CA77"/>
<name>A0A2H3CA77_ARMGA</name>
<gene>
    <name evidence="1" type="ORF">ARMGADRAFT_1172125</name>
</gene>
<reference evidence="2" key="1">
    <citation type="journal article" date="2017" name="Nat. Ecol. Evol.">
        <title>Genome expansion and lineage-specific genetic innovations in the forest pathogenic fungi Armillaria.</title>
        <authorList>
            <person name="Sipos G."/>
            <person name="Prasanna A.N."/>
            <person name="Walter M.C."/>
            <person name="O'Connor E."/>
            <person name="Balint B."/>
            <person name="Krizsan K."/>
            <person name="Kiss B."/>
            <person name="Hess J."/>
            <person name="Varga T."/>
            <person name="Slot J."/>
            <person name="Riley R."/>
            <person name="Boka B."/>
            <person name="Rigling D."/>
            <person name="Barry K."/>
            <person name="Lee J."/>
            <person name="Mihaltcheva S."/>
            <person name="LaButti K."/>
            <person name="Lipzen A."/>
            <person name="Waldron R."/>
            <person name="Moloney N.M."/>
            <person name="Sperisen C."/>
            <person name="Kredics L."/>
            <person name="Vagvoelgyi C."/>
            <person name="Patrignani A."/>
            <person name="Fitzpatrick D."/>
            <person name="Nagy I."/>
            <person name="Doyle S."/>
            <person name="Anderson J.B."/>
            <person name="Grigoriev I.V."/>
            <person name="Gueldener U."/>
            <person name="Muensterkoetter M."/>
            <person name="Nagy L.G."/>
        </authorList>
    </citation>
    <scope>NUCLEOTIDE SEQUENCE [LARGE SCALE GENOMIC DNA]</scope>
    <source>
        <strain evidence="2">Ar21-2</strain>
    </source>
</reference>
<keyword evidence="2" id="KW-1185">Reference proteome</keyword>
<dbReference type="AlphaFoldDB" id="A0A2H3CA77"/>
<evidence type="ECO:0000313" key="1">
    <source>
        <dbReference type="EMBL" id="PBK79981.1"/>
    </source>
</evidence>
<dbReference type="Proteomes" id="UP000217790">
    <property type="component" value="Unassembled WGS sequence"/>
</dbReference>
<accession>A0A2H3CA77</accession>